<dbReference type="GO" id="GO:0009229">
    <property type="term" value="P:thiamine diphosphate biosynthetic process"/>
    <property type="evidence" value="ECO:0007669"/>
    <property type="project" value="UniProtKB-UniPathway"/>
</dbReference>
<dbReference type="Pfam" id="PF08543">
    <property type="entry name" value="Phos_pyr_kin"/>
    <property type="match status" value="1"/>
</dbReference>
<feature type="domain" description="Pyridoxamine kinase/Phosphomethylpyrimidine kinase" evidence="7">
    <location>
        <begin position="11"/>
        <end position="255"/>
    </location>
</feature>
<dbReference type="SUPFAM" id="SSF53613">
    <property type="entry name" value="Ribokinase-like"/>
    <property type="match status" value="1"/>
</dbReference>
<dbReference type="FunFam" id="3.40.1190.20:FF:000003">
    <property type="entry name" value="Phosphomethylpyrimidine kinase ThiD"/>
    <property type="match status" value="1"/>
</dbReference>
<dbReference type="GO" id="GO:0008972">
    <property type="term" value="F:phosphomethylpyrimidine kinase activity"/>
    <property type="evidence" value="ECO:0007669"/>
    <property type="project" value="InterPro"/>
</dbReference>
<evidence type="ECO:0000313" key="8">
    <source>
        <dbReference type="EMBL" id="TLS72534.1"/>
    </source>
</evidence>
<comment type="pathway">
    <text evidence="1">Cofactor biosynthesis; thiamine diphosphate biosynthesis.</text>
</comment>
<dbReference type="InterPro" id="IPR029056">
    <property type="entry name" value="Ribokinase-like"/>
</dbReference>
<dbReference type="AlphaFoldDB" id="A0A5R9H5M2"/>
<dbReference type="NCBIfam" id="TIGR00097">
    <property type="entry name" value="HMP-P_kinase"/>
    <property type="match status" value="1"/>
</dbReference>
<dbReference type="GO" id="GO:0005524">
    <property type="term" value="F:ATP binding"/>
    <property type="evidence" value="ECO:0007669"/>
    <property type="project" value="UniProtKB-KW"/>
</dbReference>
<protein>
    <recommendedName>
        <fullName evidence="2">hydroxymethylpyrimidine kinase</fullName>
        <ecNumber evidence="2">2.7.1.49</ecNumber>
    </recommendedName>
</protein>
<accession>A0A5R9H5M2</accession>
<keyword evidence="6" id="KW-0067">ATP-binding</keyword>
<dbReference type="UniPathway" id="UPA00060">
    <property type="reaction ID" value="UER00138"/>
</dbReference>
<dbReference type="PANTHER" id="PTHR20858:SF17">
    <property type="entry name" value="HYDROXYMETHYLPYRIMIDINE_PHOSPHOMETHYLPYRIMIDINE KINASE THI20-RELATED"/>
    <property type="match status" value="1"/>
</dbReference>
<evidence type="ECO:0000256" key="1">
    <source>
        <dbReference type="ARBA" id="ARBA00004948"/>
    </source>
</evidence>
<evidence type="ECO:0000256" key="6">
    <source>
        <dbReference type="ARBA" id="ARBA00022840"/>
    </source>
</evidence>
<sequence>MKKVLTIAGSDCSGGAGIQADLKTFSSFGTFGMSVITSIVAENTFRVIEIQDIRVDMVEKQLIAIFEDIVPDAVKIGMLPSKEIMKCVADFLKKNDAKNIVIDPVMYAKNGSALMDIENIDTLIKEIIPLAYVLTPNIPEAEEIAKMKINNQEDMKEAAIKIHQMGCKNVLVKGGHSNEDVACDILYDGKEFYKFCVEKIDTKNTHGTGCTYSSAIASNLALGEKIEDALNISKDYITNAIKHSLDIGKGHGPTNHFYKFFVKH</sequence>
<dbReference type="RefSeq" id="WP_138142792.1">
    <property type="nucleotide sequence ID" value="NZ_VBUF01000002.1"/>
</dbReference>
<evidence type="ECO:0000259" key="7">
    <source>
        <dbReference type="Pfam" id="PF08543"/>
    </source>
</evidence>
<dbReference type="GO" id="GO:0009228">
    <property type="term" value="P:thiamine biosynthetic process"/>
    <property type="evidence" value="ECO:0007669"/>
    <property type="project" value="InterPro"/>
</dbReference>
<dbReference type="GO" id="GO:0008902">
    <property type="term" value="F:hydroxymethylpyrimidine kinase activity"/>
    <property type="evidence" value="ECO:0007669"/>
    <property type="project" value="UniProtKB-EC"/>
</dbReference>
<keyword evidence="5 8" id="KW-0418">Kinase</keyword>
<evidence type="ECO:0000256" key="4">
    <source>
        <dbReference type="ARBA" id="ARBA00022741"/>
    </source>
</evidence>
<evidence type="ECO:0000256" key="3">
    <source>
        <dbReference type="ARBA" id="ARBA00022679"/>
    </source>
</evidence>
<evidence type="ECO:0000256" key="2">
    <source>
        <dbReference type="ARBA" id="ARBA00012135"/>
    </source>
</evidence>
<dbReference type="PANTHER" id="PTHR20858">
    <property type="entry name" value="PHOSPHOMETHYLPYRIMIDINE KINASE"/>
    <property type="match status" value="1"/>
</dbReference>
<dbReference type="Gene3D" id="3.40.1190.20">
    <property type="match status" value="1"/>
</dbReference>
<evidence type="ECO:0000256" key="5">
    <source>
        <dbReference type="ARBA" id="ARBA00022777"/>
    </source>
</evidence>
<keyword evidence="4" id="KW-0547">Nucleotide-binding</keyword>
<dbReference type="GO" id="GO:0005829">
    <property type="term" value="C:cytosol"/>
    <property type="evidence" value="ECO:0007669"/>
    <property type="project" value="TreeGrafter"/>
</dbReference>
<proteinExistence type="predicted"/>
<dbReference type="Proteomes" id="UP000308001">
    <property type="component" value="Unassembled WGS sequence"/>
</dbReference>
<keyword evidence="3 8" id="KW-0808">Transferase</keyword>
<evidence type="ECO:0000313" key="9">
    <source>
        <dbReference type="Proteomes" id="UP000308001"/>
    </source>
</evidence>
<reference evidence="8 9" key="1">
    <citation type="submission" date="2019-05" db="EMBL/GenBank/DDBJ databases">
        <title>Arcobacter cibarius and Arcobacter thereius providing challenges in identification an antibiotic susceptibility and Quinolone resistance.</title>
        <authorList>
            <person name="Busch A."/>
            <person name="Hanel I."/>
            <person name="Hotzel H."/>
            <person name="Tomaso H."/>
        </authorList>
    </citation>
    <scope>NUCLEOTIDE SEQUENCE [LARGE SCALE GENOMIC DNA]</scope>
    <source>
        <strain evidence="8 9">17CS1191_2</strain>
    </source>
</reference>
<organism evidence="8 9">
    <name type="scientific">Aliarcobacter thereius</name>
    <dbReference type="NCBI Taxonomy" id="544718"/>
    <lineage>
        <taxon>Bacteria</taxon>
        <taxon>Pseudomonadati</taxon>
        <taxon>Campylobacterota</taxon>
        <taxon>Epsilonproteobacteria</taxon>
        <taxon>Campylobacterales</taxon>
        <taxon>Arcobacteraceae</taxon>
        <taxon>Aliarcobacter</taxon>
    </lineage>
</organism>
<dbReference type="CDD" id="cd01169">
    <property type="entry name" value="HMPP_kinase"/>
    <property type="match status" value="1"/>
</dbReference>
<dbReference type="EC" id="2.7.1.49" evidence="2"/>
<comment type="caution">
    <text evidence="8">The sequence shown here is derived from an EMBL/GenBank/DDBJ whole genome shotgun (WGS) entry which is preliminary data.</text>
</comment>
<dbReference type="InterPro" id="IPR004399">
    <property type="entry name" value="HMP/HMP-P_kinase_dom"/>
</dbReference>
<name>A0A5R9H5M2_9BACT</name>
<gene>
    <name evidence="8" type="primary">thiD</name>
    <name evidence="8" type="ORF">FE246_03870</name>
</gene>
<dbReference type="InterPro" id="IPR013749">
    <property type="entry name" value="PM/HMP-P_kinase-1"/>
</dbReference>
<dbReference type="EMBL" id="VBUF01000002">
    <property type="protein sequence ID" value="TLS72534.1"/>
    <property type="molecule type" value="Genomic_DNA"/>
</dbReference>